<gene>
    <name evidence="2" type="ORF">GCM10009760_60620</name>
</gene>
<evidence type="ECO:0000313" key="2">
    <source>
        <dbReference type="EMBL" id="GAA2157983.1"/>
    </source>
</evidence>
<evidence type="ECO:0000256" key="1">
    <source>
        <dbReference type="SAM" id="MobiDB-lite"/>
    </source>
</evidence>
<accession>A0ABP5M0M3</accession>
<keyword evidence="3" id="KW-1185">Reference proteome</keyword>
<dbReference type="EMBL" id="BAAANT010000064">
    <property type="protein sequence ID" value="GAA2157983.1"/>
    <property type="molecule type" value="Genomic_DNA"/>
</dbReference>
<name>A0ABP5M0M3_9ACTN</name>
<sequence>MSARNTPGQQIPPIPEATSRTVDTAAGPPGWSPLADYDPEVSRRATGLIPQAYEGCSCARCRTLLAATGSSGAGR</sequence>
<proteinExistence type="predicted"/>
<reference evidence="3" key="1">
    <citation type="journal article" date="2019" name="Int. J. Syst. Evol. Microbiol.">
        <title>The Global Catalogue of Microorganisms (GCM) 10K type strain sequencing project: providing services to taxonomists for standard genome sequencing and annotation.</title>
        <authorList>
            <consortium name="The Broad Institute Genomics Platform"/>
            <consortium name="The Broad Institute Genome Sequencing Center for Infectious Disease"/>
            <person name="Wu L."/>
            <person name="Ma J."/>
        </authorList>
    </citation>
    <scope>NUCLEOTIDE SEQUENCE [LARGE SCALE GENOMIC DNA]</scope>
    <source>
        <strain evidence="3">JCM 14560</strain>
    </source>
</reference>
<dbReference type="Proteomes" id="UP001422759">
    <property type="component" value="Unassembled WGS sequence"/>
</dbReference>
<organism evidence="2 3">
    <name type="scientific">Kitasatospora kazusensis</name>
    <dbReference type="NCBI Taxonomy" id="407974"/>
    <lineage>
        <taxon>Bacteria</taxon>
        <taxon>Bacillati</taxon>
        <taxon>Actinomycetota</taxon>
        <taxon>Actinomycetes</taxon>
        <taxon>Kitasatosporales</taxon>
        <taxon>Streptomycetaceae</taxon>
        <taxon>Kitasatospora</taxon>
    </lineage>
</organism>
<comment type="caution">
    <text evidence="2">The sequence shown here is derived from an EMBL/GenBank/DDBJ whole genome shotgun (WGS) entry which is preliminary data.</text>
</comment>
<evidence type="ECO:0000313" key="3">
    <source>
        <dbReference type="Proteomes" id="UP001422759"/>
    </source>
</evidence>
<feature type="region of interest" description="Disordered" evidence="1">
    <location>
        <begin position="1"/>
        <end position="38"/>
    </location>
</feature>
<protein>
    <submittedName>
        <fullName evidence="2">Uncharacterized protein</fullName>
    </submittedName>
</protein>